<dbReference type="Proteomes" id="UP000052258">
    <property type="component" value="Unassembled WGS sequence"/>
</dbReference>
<evidence type="ECO:0000259" key="10">
    <source>
        <dbReference type="Pfam" id="PF06458"/>
    </source>
</evidence>
<keyword evidence="8" id="KW-0812">Transmembrane</keyword>
<evidence type="ECO:0000256" key="5">
    <source>
        <dbReference type="ARBA" id="ARBA00022801"/>
    </source>
</evidence>
<evidence type="ECO:0000256" key="3">
    <source>
        <dbReference type="ARBA" id="ARBA00022729"/>
    </source>
</evidence>
<evidence type="ECO:0000259" key="12">
    <source>
        <dbReference type="Pfam" id="PF25528"/>
    </source>
</evidence>
<dbReference type="Pfam" id="PF23916">
    <property type="entry name" value="TIM-barrel_EndoS"/>
    <property type="match status" value="1"/>
</dbReference>
<evidence type="ECO:0000256" key="6">
    <source>
        <dbReference type="ARBA" id="ARBA00023295"/>
    </source>
</evidence>
<dbReference type="Pfam" id="PF25528">
    <property type="entry name" value="DUF7917"/>
    <property type="match status" value="1"/>
</dbReference>
<feature type="domain" description="MucBP" evidence="10">
    <location>
        <begin position="457"/>
        <end position="519"/>
    </location>
</feature>
<dbReference type="AlphaFoldDB" id="A0A0J8J2D6"/>
<dbReference type="SUPFAM" id="SSF51445">
    <property type="entry name" value="(Trans)glycosidases"/>
    <property type="match status" value="1"/>
</dbReference>
<feature type="domain" description="EndoE-GH18L 2nd helical" evidence="12">
    <location>
        <begin position="395"/>
        <end position="453"/>
    </location>
</feature>
<dbReference type="NCBIfam" id="TIGR01167">
    <property type="entry name" value="LPXTG_anchor"/>
    <property type="match status" value="1"/>
</dbReference>
<dbReference type="InterPro" id="IPR017853">
    <property type="entry name" value="GH"/>
</dbReference>
<name>A0A0J8J2D6_9LIST</name>
<feature type="chain" id="PRO_5039340904" description="mannosyl-glycoprotein endo-beta-N-acetylglucosaminidase" evidence="9">
    <location>
        <begin position="24"/>
        <end position="588"/>
    </location>
</feature>
<accession>A0A0J8J2D6</accession>
<evidence type="ECO:0000313" key="14">
    <source>
        <dbReference type="Proteomes" id="UP000052258"/>
    </source>
</evidence>
<dbReference type="PATRIC" id="fig|1430899.3.peg.2350"/>
<proteinExistence type="inferred from homology"/>
<organism evidence="13 14">
    <name type="scientific">Listeria fleischmannii 1991</name>
    <dbReference type="NCBI Taxonomy" id="1430899"/>
    <lineage>
        <taxon>Bacteria</taxon>
        <taxon>Bacillati</taxon>
        <taxon>Bacillota</taxon>
        <taxon>Bacilli</taxon>
        <taxon>Bacillales</taxon>
        <taxon>Listeriaceae</taxon>
        <taxon>Listeria</taxon>
    </lineage>
</organism>
<keyword evidence="5 13" id="KW-0378">Hydrolase</keyword>
<evidence type="ECO:0000256" key="7">
    <source>
        <dbReference type="ARBA" id="ARBA00034414"/>
    </source>
</evidence>
<keyword evidence="6" id="KW-0326">Glycosidase</keyword>
<dbReference type="EC" id="3.2.1.96" evidence="2"/>
<dbReference type="InterPro" id="IPR057677">
    <property type="entry name" value="EndoE-GH18L_3HB-2"/>
</dbReference>
<sequence>MKKKSFLIGLVLLLCLSLIPVLPAEKTAQAEEQVINKNFMVYYRAWRDKEMKGVNTSLPDENWLRMTDIPYGINIVNVFSYVPPGQEKLAEPFFKKLKEEYEPELHARGVKLIRGFDYTKLLEIPYQGSFPTEKEFDDYAKALLDELMLPWGLDGLDIDMETFPTDDEVKISDGVIQALSKYIGPKANNGTLFLYDTNGQNVKPFQNVSSNFDILAYQQYGSNSSRTEMAANAYAPYIANNKFLPGLTFPEEQDPSNRWYDTKIPYEESNIYQVAKYARENNLAGMFLYAFDRDGKTYEEPDINSISPSNLLWTKTSILEVNGYSVQTAQNLAKHHLNRIKYAKNIPTQTLQTADTQIQNAKNLYDVNVAVLGSTYENAISPTYDPILEQELMGIDLSKAAQALDKADTILQNTNIATLKQARDELANLIGGKKYTANEVSTATDKLLLALQNSVSPVTAKYQDESGKQIAEDTVLTGQFGDTFQLTQKEIPNYTFLKAEGKQSGTFSNQPVVTTFIYQKKDAALAVNSKPSKPEIVDTNKVSAEKPAASSVLPQTGEEPVHFWVIFIGLFAISLAFILLVKKKKVVK</sequence>
<evidence type="ECO:0000256" key="8">
    <source>
        <dbReference type="SAM" id="Phobius"/>
    </source>
</evidence>
<comment type="caution">
    <text evidence="13">The sequence shown here is derived from an EMBL/GenBank/DDBJ whole genome shotgun (WGS) entry which is preliminary data.</text>
</comment>
<feature type="domain" description="Endo-beta-N-acetylglucosaminidase EndoS/F2-like TIM-barrel" evidence="11">
    <location>
        <begin position="41"/>
        <end position="287"/>
    </location>
</feature>
<comment type="catalytic activity">
    <reaction evidence="7">
        <text>an N(4)-(oligosaccharide-(1-&gt;3)-[oligosaccharide-(1-&gt;6)]-beta-D-Man-(1-&gt;4)-beta-D-GlcNAc-(1-&gt;4)-alpha-D-GlcNAc)-L-asparaginyl-[protein] + H2O = an oligosaccharide-(1-&gt;3)-[oligosaccharide-(1-&gt;6)]-beta-D-Man-(1-&gt;4)-D-GlcNAc + N(4)-(N-acetyl-beta-D-glucosaminyl)-L-asparaginyl-[protein]</text>
        <dbReference type="Rhea" id="RHEA:73067"/>
        <dbReference type="Rhea" id="RHEA-COMP:12603"/>
        <dbReference type="Rhea" id="RHEA-COMP:18176"/>
        <dbReference type="ChEBI" id="CHEBI:15377"/>
        <dbReference type="ChEBI" id="CHEBI:132248"/>
        <dbReference type="ChEBI" id="CHEBI:192714"/>
        <dbReference type="ChEBI" id="CHEBI:192715"/>
        <dbReference type="EC" id="3.2.1.96"/>
    </reaction>
</comment>
<reference evidence="13 14" key="1">
    <citation type="journal article" date="2015" name="Genome Biol. Evol.">
        <title>Comparative Genomics of Listeria Sensu Lato: Genus-Wide Differences in Evolutionary Dynamics and the Progressive Gain of Complex, Potentially Pathogenicity-Related Traits through Lateral Gene Transfer.</title>
        <authorList>
            <person name="Chiara M."/>
            <person name="Caruso M."/>
            <person name="D'Erchia A.M."/>
            <person name="Manzari C."/>
            <person name="Fraccalvieri R."/>
            <person name="Goffredo E."/>
            <person name="Latorre L."/>
            <person name="Miccolupo A."/>
            <person name="Padalino I."/>
            <person name="Santagada G."/>
            <person name="Chiocco D."/>
            <person name="Pesole G."/>
            <person name="Horner D.S."/>
            <person name="Parisi A."/>
        </authorList>
    </citation>
    <scope>NUCLEOTIDE SEQUENCE [LARGE SCALE GENOMIC DNA]</scope>
    <source>
        <strain evidence="13 14">1991</strain>
    </source>
</reference>
<keyword evidence="8" id="KW-0472">Membrane</keyword>
<keyword evidence="14" id="KW-1185">Reference proteome</keyword>
<dbReference type="OrthoDB" id="7183084at2"/>
<dbReference type="Pfam" id="PF06458">
    <property type="entry name" value="MucBP"/>
    <property type="match status" value="1"/>
</dbReference>
<keyword evidence="3 9" id="KW-0732">Signal</keyword>
<comment type="similarity">
    <text evidence="1">Belongs to the glycosyl hydrolase 18 family.</text>
</comment>
<evidence type="ECO:0000313" key="13">
    <source>
        <dbReference type="EMBL" id="KMT58476.1"/>
    </source>
</evidence>
<evidence type="ECO:0000256" key="4">
    <source>
        <dbReference type="ARBA" id="ARBA00022737"/>
    </source>
</evidence>
<dbReference type="RefSeq" id="WP_077947280.1">
    <property type="nucleotide sequence ID" value="NZ_KQ130619.1"/>
</dbReference>
<dbReference type="InterPro" id="IPR009459">
    <property type="entry name" value="MucBP_dom"/>
</dbReference>
<dbReference type="EMBL" id="AZHO01000030">
    <property type="protein sequence ID" value="KMT58476.1"/>
    <property type="molecule type" value="Genomic_DNA"/>
</dbReference>
<evidence type="ECO:0000256" key="9">
    <source>
        <dbReference type="SAM" id="SignalP"/>
    </source>
</evidence>
<evidence type="ECO:0000256" key="2">
    <source>
        <dbReference type="ARBA" id="ARBA00012566"/>
    </source>
</evidence>
<evidence type="ECO:0000259" key="11">
    <source>
        <dbReference type="Pfam" id="PF23916"/>
    </source>
</evidence>
<feature type="signal peptide" evidence="9">
    <location>
        <begin position="1"/>
        <end position="23"/>
    </location>
</feature>
<protein>
    <recommendedName>
        <fullName evidence="2">mannosyl-glycoprotein endo-beta-N-acetylglucosaminidase</fullName>
        <ecNumber evidence="2">3.2.1.96</ecNumber>
    </recommendedName>
</protein>
<feature type="transmembrane region" description="Helical" evidence="8">
    <location>
        <begin position="561"/>
        <end position="581"/>
    </location>
</feature>
<dbReference type="Gene3D" id="3.10.20.320">
    <property type="entry name" value="Putative peptidoglycan bound protein (lpxtg motif)"/>
    <property type="match status" value="1"/>
</dbReference>
<dbReference type="Gene3D" id="3.20.20.80">
    <property type="entry name" value="Glycosidases"/>
    <property type="match status" value="1"/>
</dbReference>
<keyword evidence="8" id="KW-1133">Transmembrane helix</keyword>
<dbReference type="InterPro" id="IPR057016">
    <property type="entry name" value="EndoS_F2-like_TIM-barrel"/>
</dbReference>
<gene>
    <name evidence="13" type="ORF">X560_2302</name>
</gene>
<dbReference type="GO" id="GO:0033925">
    <property type="term" value="F:mannosyl-glycoprotein endo-beta-N-acetylglucosaminidase activity"/>
    <property type="evidence" value="ECO:0007669"/>
    <property type="project" value="UniProtKB-EC"/>
</dbReference>
<keyword evidence="4" id="KW-0677">Repeat</keyword>
<evidence type="ECO:0000256" key="1">
    <source>
        <dbReference type="ARBA" id="ARBA00009336"/>
    </source>
</evidence>